<evidence type="ECO:0000313" key="2">
    <source>
        <dbReference type="EMBL" id="REE79784.1"/>
    </source>
</evidence>
<dbReference type="Proteomes" id="UP000256429">
    <property type="component" value="Unassembled WGS sequence"/>
</dbReference>
<accession>A0A3D9RQL0</accession>
<dbReference type="GO" id="GO:0032259">
    <property type="term" value="P:methylation"/>
    <property type="evidence" value="ECO:0007669"/>
    <property type="project" value="UniProtKB-KW"/>
</dbReference>
<dbReference type="CDD" id="cd02440">
    <property type="entry name" value="AdoMet_MTases"/>
    <property type="match status" value="1"/>
</dbReference>
<keyword evidence="2" id="KW-0808">Transferase</keyword>
<name>A0A3D9RQL0_9FLAO</name>
<evidence type="ECO:0000313" key="3">
    <source>
        <dbReference type="Proteomes" id="UP000256429"/>
    </source>
</evidence>
<protein>
    <submittedName>
        <fullName evidence="2">Methyltransferase family protein</fullName>
    </submittedName>
</protein>
<dbReference type="SUPFAM" id="SSF53335">
    <property type="entry name" value="S-adenosyl-L-methionine-dependent methyltransferases"/>
    <property type="match status" value="1"/>
</dbReference>
<dbReference type="EMBL" id="QTTQ01000012">
    <property type="protein sequence ID" value="REE79784.1"/>
    <property type="molecule type" value="Genomic_DNA"/>
</dbReference>
<dbReference type="InterPro" id="IPR025714">
    <property type="entry name" value="Methyltranfer_dom"/>
</dbReference>
<gene>
    <name evidence="2" type="ORF">BX611_2680</name>
</gene>
<dbReference type="RefSeq" id="WP_115882101.1">
    <property type="nucleotide sequence ID" value="NZ_QTTQ01000012.1"/>
</dbReference>
<dbReference type="InterPro" id="IPR029063">
    <property type="entry name" value="SAM-dependent_MTases_sf"/>
</dbReference>
<dbReference type="AlphaFoldDB" id="A0A3D9RQL0"/>
<dbReference type="OrthoDB" id="9788660at2"/>
<dbReference type="Pfam" id="PF13847">
    <property type="entry name" value="Methyltransf_31"/>
    <property type="match status" value="1"/>
</dbReference>
<organism evidence="2 3">
    <name type="scientific">Lutibacter oceani</name>
    <dbReference type="NCBI Taxonomy" id="1853311"/>
    <lineage>
        <taxon>Bacteria</taxon>
        <taxon>Pseudomonadati</taxon>
        <taxon>Bacteroidota</taxon>
        <taxon>Flavobacteriia</taxon>
        <taxon>Flavobacteriales</taxon>
        <taxon>Flavobacteriaceae</taxon>
        <taxon>Lutibacter</taxon>
    </lineage>
</organism>
<dbReference type="Gene3D" id="3.40.50.150">
    <property type="entry name" value="Vaccinia Virus protein VP39"/>
    <property type="match status" value="1"/>
</dbReference>
<sequence>MSANFPENELSDYNFESHWNNAYRKTPVNNLGWYEENPTPSIELINACNLDKESVIFNAGAGATTLIEELLTTGYTNIIVNDIAAASLTELNKSLTNHKNATVQFIVDDLTKPTELLKLKNIDLWHDRAVLHFFTEKHQQDAYFNLLKTVLKPNGYVILAEFNLDGAKKCCGLDVFNYNELMLQERLGDDFKLLKGFNYTYTQPSGNTREYVYTLFQRIQ</sequence>
<feature type="domain" description="Methyltransferase" evidence="1">
    <location>
        <begin position="51"/>
        <end position="171"/>
    </location>
</feature>
<dbReference type="GO" id="GO:0008168">
    <property type="term" value="F:methyltransferase activity"/>
    <property type="evidence" value="ECO:0007669"/>
    <property type="project" value="UniProtKB-KW"/>
</dbReference>
<keyword evidence="2" id="KW-0489">Methyltransferase</keyword>
<keyword evidence="3" id="KW-1185">Reference proteome</keyword>
<comment type="caution">
    <text evidence="2">The sequence shown here is derived from an EMBL/GenBank/DDBJ whole genome shotgun (WGS) entry which is preliminary data.</text>
</comment>
<reference evidence="2 3" key="1">
    <citation type="submission" date="2018-08" db="EMBL/GenBank/DDBJ databases">
        <title>Genomic Encyclopedia of Type Strains, Phase III (KMG-III): the genomes of soil and plant-associated and newly described type strains.</title>
        <authorList>
            <person name="Whitman W."/>
        </authorList>
    </citation>
    <scope>NUCLEOTIDE SEQUENCE [LARGE SCALE GENOMIC DNA]</scope>
    <source>
        <strain evidence="2 3">325-5</strain>
    </source>
</reference>
<proteinExistence type="predicted"/>
<evidence type="ECO:0000259" key="1">
    <source>
        <dbReference type="Pfam" id="PF13847"/>
    </source>
</evidence>